<proteinExistence type="predicted"/>
<comment type="caution">
    <text evidence="1">The sequence shown here is derived from an EMBL/GenBank/DDBJ whole genome shotgun (WGS) entry which is preliminary data.</text>
</comment>
<protein>
    <submittedName>
        <fullName evidence="1">Uncharacterized protein</fullName>
    </submittedName>
</protein>
<dbReference type="Proteomes" id="UP000281726">
    <property type="component" value="Unassembled WGS sequence"/>
</dbReference>
<evidence type="ECO:0000313" key="2">
    <source>
        <dbReference type="Proteomes" id="UP000281726"/>
    </source>
</evidence>
<organism evidence="1 2">
    <name type="scientific">Micromonospora endolithica</name>
    <dbReference type="NCBI Taxonomy" id="230091"/>
    <lineage>
        <taxon>Bacteria</taxon>
        <taxon>Bacillati</taxon>
        <taxon>Actinomycetota</taxon>
        <taxon>Actinomycetes</taxon>
        <taxon>Micromonosporales</taxon>
        <taxon>Micromonosporaceae</taxon>
        <taxon>Micromonospora</taxon>
    </lineage>
</organism>
<dbReference type="RefSeq" id="WP_120733061.1">
    <property type="nucleotide sequence ID" value="NZ_RBAK01000021.1"/>
</dbReference>
<dbReference type="OrthoDB" id="138181at28056"/>
<gene>
    <name evidence="1" type="ORF">D7223_31165</name>
</gene>
<evidence type="ECO:0000313" key="1">
    <source>
        <dbReference type="EMBL" id="RKN38465.1"/>
    </source>
</evidence>
<sequence length="71" mass="8208">MNDLPKGFGRRNPHCSNCGDERGGDFGHEISECQYRRGMTAEELAKTMSPKKASCYWSVMIDRYFEQELNQ</sequence>
<dbReference type="AlphaFoldDB" id="A0A3A9YR92"/>
<name>A0A3A9YR92_9ACTN</name>
<dbReference type="EMBL" id="RBAK01000021">
    <property type="protein sequence ID" value="RKN38465.1"/>
    <property type="molecule type" value="Genomic_DNA"/>
</dbReference>
<reference evidence="1 2" key="1">
    <citation type="journal article" date="2004" name="Syst. Appl. Microbiol.">
        <title>Cryptoendolithic actinomycetes from antarctic sandstone rock samples: Micromonospora endolithica sp. nov. and two isolates related to Micromonospora coerulea Jensen 1932.</title>
        <authorList>
            <person name="Hirsch P."/>
            <person name="Mevs U."/>
            <person name="Kroppenstedt R.M."/>
            <person name="Schumann P."/>
            <person name="Stackebrandt E."/>
        </authorList>
    </citation>
    <scope>NUCLEOTIDE SEQUENCE [LARGE SCALE GENOMIC DNA]</scope>
    <source>
        <strain evidence="1 2">JCM 12677</strain>
    </source>
</reference>
<keyword evidence="2" id="KW-1185">Reference proteome</keyword>
<accession>A0A3A9YR92</accession>